<dbReference type="InterPro" id="IPR013325">
    <property type="entry name" value="RNA_pol_sigma_r2"/>
</dbReference>
<feature type="domain" description="RNA polymerase sigma factor 70 region 4 type 2" evidence="6">
    <location>
        <begin position="141"/>
        <end position="188"/>
    </location>
</feature>
<accession>A0ABS9BDX0</accession>
<dbReference type="InterPro" id="IPR013249">
    <property type="entry name" value="RNA_pol_sigma70_r4_t2"/>
</dbReference>
<comment type="similarity">
    <text evidence="1">Belongs to the sigma-70 factor family. ECF subfamily.</text>
</comment>
<comment type="caution">
    <text evidence="7">The sequence shown here is derived from an EMBL/GenBank/DDBJ whole genome shotgun (WGS) entry which is preliminary data.</text>
</comment>
<dbReference type="InterPro" id="IPR013324">
    <property type="entry name" value="RNA_pol_sigma_r3/r4-like"/>
</dbReference>
<dbReference type="Gene3D" id="1.10.10.10">
    <property type="entry name" value="Winged helix-like DNA-binding domain superfamily/Winged helix DNA-binding domain"/>
    <property type="match status" value="1"/>
</dbReference>
<dbReference type="SUPFAM" id="SSF88659">
    <property type="entry name" value="Sigma3 and sigma4 domains of RNA polymerase sigma factors"/>
    <property type="match status" value="1"/>
</dbReference>
<name>A0ABS9BDX0_9BACT</name>
<reference evidence="7 8" key="1">
    <citation type="submission" date="2022-01" db="EMBL/GenBank/DDBJ databases">
        <title>Flavihumibacter sp. nov., isolated from sediment of a river.</title>
        <authorList>
            <person name="Liu H."/>
        </authorList>
    </citation>
    <scope>NUCLEOTIDE SEQUENCE [LARGE SCALE GENOMIC DNA]</scope>
    <source>
        <strain evidence="7 8">RY-1</strain>
    </source>
</reference>
<dbReference type="PANTHER" id="PTHR43133:SF46">
    <property type="entry name" value="RNA POLYMERASE SIGMA-70 FACTOR ECF SUBFAMILY"/>
    <property type="match status" value="1"/>
</dbReference>
<feature type="domain" description="RNA polymerase sigma-70 region 2" evidence="5">
    <location>
        <begin position="43"/>
        <end position="105"/>
    </location>
</feature>
<dbReference type="EMBL" id="JAKEVY010000001">
    <property type="protein sequence ID" value="MCF1713701.1"/>
    <property type="molecule type" value="Genomic_DNA"/>
</dbReference>
<dbReference type="Proteomes" id="UP001200145">
    <property type="component" value="Unassembled WGS sequence"/>
</dbReference>
<protein>
    <submittedName>
        <fullName evidence="7">Sigma-70 family RNA polymerase sigma factor</fullName>
    </submittedName>
</protein>
<dbReference type="InterPro" id="IPR007627">
    <property type="entry name" value="RNA_pol_sigma70_r2"/>
</dbReference>
<evidence type="ECO:0000256" key="2">
    <source>
        <dbReference type="ARBA" id="ARBA00023015"/>
    </source>
</evidence>
<organism evidence="7 8">
    <name type="scientific">Flavihumibacter fluminis</name>
    <dbReference type="NCBI Taxonomy" id="2909236"/>
    <lineage>
        <taxon>Bacteria</taxon>
        <taxon>Pseudomonadati</taxon>
        <taxon>Bacteroidota</taxon>
        <taxon>Chitinophagia</taxon>
        <taxon>Chitinophagales</taxon>
        <taxon>Chitinophagaceae</taxon>
        <taxon>Flavihumibacter</taxon>
    </lineage>
</organism>
<dbReference type="InterPro" id="IPR036388">
    <property type="entry name" value="WH-like_DNA-bd_sf"/>
</dbReference>
<evidence type="ECO:0000259" key="6">
    <source>
        <dbReference type="Pfam" id="PF08281"/>
    </source>
</evidence>
<keyword evidence="4" id="KW-0804">Transcription</keyword>
<dbReference type="Gene3D" id="1.10.1740.10">
    <property type="match status" value="1"/>
</dbReference>
<dbReference type="InterPro" id="IPR014284">
    <property type="entry name" value="RNA_pol_sigma-70_dom"/>
</dbReference>
<sequence>MFNLVGIVEGCMLAIKGTYDDQWLWDQFRCGNVEAFGMITRLHFQSLFNYGTRFSRDEELVKDCIQDLFLELWKNKKGIGPTGSIKFYLFKSIRRKLFREIRKSRPFLELTGIPFDAGFFSVVPVQETIEEQEQITQKIGLVRNIIGKLSKRQQEIIYLRYYLEADLDQIAEIMTLKRQSVYNLLQDAFNQFRKNAGKESFPFLL</sequence>
<evidence type="ECO:0000256" key="1">
    <source>
        <dbReference type="ARBA" id="ARBA00010641"/>
    </source>
</evidence>
<dbReference type="InterPro" id="IPR039425">
    <property type="entry name" value="RNA_pol_sigma-70-like"/>
</dbReference>
<keyword evidence="3" id="KW-0731">Sigma factor</keyword>
<keyword evidence="8" id="KW-1185">Reference proteome</keyword>
<proteinExistence type="inferred from homology"/>
<dbReference type="PANTHER" id="PTHR43133">
    <property type="entry name" value="RNA POLYMERASE ECF-TYPE SIGMA FACTO"/>
    <property type="match status" value="1"/>
</dbReference>
<evidence type="ECO:0000313" key="7">
    <source>
        <dbReference type="EMBL" id="MCF1713701.1"/>
    </source>
</evidence>
<dbReference type="SUPFAM" id="SSF88946">
    <property type="entry name" value="Sigma2 domain of RNA polymerase sigma factors"/>
    <property type="match status" value="1"/>
</dbReference>
<evidence type="ECO:0000259" key="5">
    <source>
        <dbReference type="Pfam" id="PF04542"/>
    </source>
</evidence>
<evidence type="ECO:0000256" key="4">
    <source>
        <dbReference type="ARBA" id="ARBA00023163"/>
    </source>
</evidence>
<dbReference type="NCBIfam" id="TIGR02937">
    <property type="entry name" value="sigma70-ECF"/>
    <property type="match status" value="1"/>
</dbReference>
<evidence type="ECO:0000313" key="8">
    <source>
        <dbReference type="Proteomes" id="UP001200145"/>
    </source>
</evidence>
<evidence type="ECO:0000256" key="3">
    <source>
        <dbReference type="ARBA" id="ARBA00023082"/>
    </source>
</evidence>
<gene>
    <name evidence="7" type="ORF">L0U88_03535</name>
</gene>
<keyword evidence="2" id="KW-0805">Transcription regulation</keyword>
<dbReference type="Pfam" id="PF04542">
    <property type="entry name" value="Sigma70_r2"/>
    <property type="match status" value="1"/>
</dbReference>
<dbReference type="Pfam" id="PF08281">
    <property type="entry name" value="Sigma70_r4_2"/>
    <property type="match status" value="1"/>
</dbReference>
<dbReference type="RefSeq" id="WP_234864229.1">
    <property type="nucleotide sequence ID" value="NZ_JAKEVY010000001.1"/>
</dbReference>